<evidence type="ECO:0000313" key="2">
    <source>
        <dbReference type="Proteomes" id="UP000011991"/>
    </source>
</evidence>
<gene>
    <name evidence="1" type="ORF">RMSM_00255</name>
</gene>
<sequence>YELKLSFDADRGDAALRDSDGTLIDGDGDGAPGGVHSFWFQSASPGTTIFVDRANDTNLAAPDGDGSLLDPFDTISSAITAAATRIVVPVNAISDINDGDIVTIDDGVNPVLTLTFGTSGLDPIDISAATTPEDVATTIAAAINNAKSGGRLSAGVSISQSGRIVQLSNIDTLDVENTPALLVAPNLIRIVGNGGLDGDLSTFDDNTPYLIGENNSGVTLRDGLDLMVPQGATLMIDAGALVKLRKANIDIGTSSIGISRAGSAIQVLGTPDNPVYMRSYHNDAFGGDSDGIGTPASGDFGGIVIRDDSDLEERGIFLSYVNHADINNGGGKVAVNSQSLTFTSIHLVDARPTLSFNHISNSQNAAISASPDSFDDSLDRIGPDVYGNFLADNRIDGLFVRVEIASGSIIDRLDVPGRFDDVDIPHVLTQSLIIAGNPGGPFINSVGAVDARAAGRLMIDPGVVVKLSNARIEAERGASALIAEGTENRPVIFTSLFDDRYGGSGTFDTDGSPSTVGSPADWSGLFFGEVSFGSIDHALISFAGGDSPIEGASANFNAIEVHQAELRLANSVLKNNAGGNASENRSGRGQNANAVIYVRGGQPTIVDNTIVDNSGAAIHINANSLNSENRIDSGRSTGAAERYSEFDDNFGPLVRLNQLANNTTNGMFVRGEVLTTEGIWDDTDIVHVLNSTITVDNHHHVSGLRLQSSNSESLVIKLFGASAGFTATGTPLETIDRIGGSIHVLGTPGHPVVMTSLRDDSVGAGFSTDGSVMTNTNNTLNPSTGAPGEWRGMVFDEWSNDRNVAIIRERENPLTAGNGINENRPSAQFLGNLAPDEKSGDENRRLGFEVQGYISPDDPSDIDVYSFSGIAGTGVWIDVDRTDSALDAVVEIINANGTVLARSVRSSDPTFAGSLNAATLTQNANLGGDFYTHNFRDPGLFFRLPGSPGSEGIFYVRVRSLPGSNPIATLAGESSGQYQLQIRTQQVDEFPGSTVQYSDVRFASTAIDVRGLPAHSPLIAEAGELADNNSFDEAQSLENLLETDLAAIGLSGALSDNNDIDWYRFKLNHVGVQTISGVNDGPGTVSVVLDMDYADKAVRADTTVAVYNNAGRLVYVSRESNVESDQPVGSDPSIDDLSRGSLGDKDPFIGPFHLSPIAANQYFYVAVMSNRQLPTALMGAFQADPSQANQLMRLEPVNSVTRIVEDHIGISGYRSQGVGIVP</sequence>
<dbReference type="SMART" id="SM00710">
    <property type="entry name" value="PbH1"/>
    <property type="match status" value="4"/>
</dbReference>
<accession>M5S5A0</accession>
<dbReference type="Proteomes" id="UP000011991">
    <property type="component" value="Unassembled WGS sequence"/>
</dbReference>
<dbReference type="InterPro" id="IPR006626">
    <property type="entry name" value="PbH1"/>
</dbReference>
<dbReference type="EMBL" id="ANOG01000033">
    <property type="protein sequence ID" value="EMI22817.1"/>
    <property type="molecule type" value="Genomic_DNA"/>
</dbReference>
<evidence type="ECO:0000313" key="1">
    <source>
        <dbReference type="EMBL" id="EMI22817.1"/>
    </source>
</evidence>
<reference evidence="1 2" key="1">
    <citation type="journal article" date="2013" name="Mar. Genomics">
        <title>Expression of sulfatases in Rhodopirellula baltica and the diversity of sulfatases in the genus Rhodopirellula.</title>
        <authorList>
            <person name="Wegner C.E."/>
            <person name="Richter-Heitmann T."/>
            <person name="Klindworth A."/>
            <person name="Klockow C."/>
            <person name="Richter M."/>
            <person name="Achstetter T."/>
            <person name="Glockner F.O."/>
            <person name="Harder J."/>
        </authorList>
    </citation>
    <scope>NUCLEOTIDE SEQUENCE [LARGE SCALE GENOMIC DNA]</scope>
    <source>
        <strain evidence="1 2">SM1</strain>
    </source>
</reference>
<dbReference type="AlphaFoldDB" id="M5S5A0"/>
<comment type="caution">
    <text evidence="1">The sequence shown here is derived from an EMBL/GenBank/DDBJ whole genome shotgun (WGS) entry which is preliminary data.</text>
</comment>
<name>M5S5A0_9BACT</name>
<feature type="non-terminal residue" evidence="1">
    <location>
        <position position="1"/>
    </location>
</feature>
<organism evidence="1 2">
    <name type="scientific">Rhodopirellula maiorica SM1</name>
    <dbReference type="NCBI Taxonomy" id="1265738"/>
    <lineage>
        <taxon>Bacteria</taxon>
        <taxon>Pseudomonadati</taxon>
        <taxon>Planctomycetota</taxon>
        <taxon>Planctomycetia</taxon>
        <taxon>Pirellulales</taxon>
        <taxon>Pirellulaceae</taxon>
        <taxon>Novipirellula</taxon>
    </lineage>
</organism>
<keyword evidence="2" id="KW-1185">Reference proteome</keyword>
<feature type="non-terminal residue" evidence="1">
    <location>
        <position position="1222"/>
    </location>
</feature>
<protein>
    <submittedName>
        <fullName evidence="1">Peptidase domain protein</fullName>
    </submittedName>
</protein>
<proteinExistence type="predicted"/>
<dbReference type="Gene3D" id="2.60.120.380">
    <property type="match status" value="2"/>
</dbReference>